<dbReference type="InterPro" id="IPR046632">
    <property type="entry name" value="DUF6744"/>
</dbReference>
<dbReference type="AlphaFoldDB" id="A0A644Z566"/>
<proteinExistence type="predicted"/>
<gene>
    <name evidence="1" type="ORF">SDC9_82601</name>
</gene>
<dbReference type="Pfam" id="PF20529">
    <property type="entry name" value="DUF6744"/>
    <property type="match status" value="1"/>
</dbReference>
<accession>A0A644Z566</accession>
<dbReference type="EMBL" id="VSSQ01007466">
    <property type="protein sequence ID" value="MPM36006.1"/>
    <property type="molecule type" value="Genomic_DNA"/>
</dbReference>
<evidence type="ECO:0000313" key="1">
    <source>
        <dbReference type="EMBL" id="MPM36006.1"/>
    </source>
</evidence>
<comment type="caution">
    <text evidence="1">The sequence shown here is derived from an EMBL/GenBank/DDBJ whole genome shotgun (WGS) entry which is preliminary data.</text>
</comment>
<reference evidence="1" key="1">
    <citation type="submission" date="2019-08" db="EMBL/GenBank/DDBJ databases">
        <authorList>
            <person name="Kucharzyk K."/>
            <person name="Murdoch R.W."/>
            <person name="Higgins S."/>
            <person name="Loffler F."/>
        </authorList>
    </citation>
    <scope>NUCLEOTIDE SEQUENCE</scope>
</reference>
<sequence length="322" mass="37499">MEHINFKQVMGSSQNGENVLGKFLYFSLSNILIEKEQLSELCGGMGIPYSGGNRVSVSDAFRSATGDIKDRIVTKEYGETRIYQVYCRDNERADGMLSRELVKETVGRQTNTYEKLANIQYDKQDMLFGYDNIIHDMDVDAAAFCRRAEELFELYQRCANRKQLETICVNFLRGIEATKISGTGHLYFVPRQFMAKVDIFEDFIEMVSRENRNDTSLMCNSFYIIDDEKQRQKMTEEFYSAVKKEIAEYQERATYFIDTGSQSPSVMERWVTKIQALETKKRHYEEVLRKELSGLDDEYETLRFLSQELSLRAQSIRFQKAA</sequence>
<name>A0A644Z566_9ZZZZ</name>
<protein>
    <submittedName>
        <fullName evidence="1">Uncharacterized protein</fullName>
    </submittedName>
</protein>
<organism evidence="1">
    <name type="scientific">bioreactor metagenome</name>
    <dbReference type="NCBI Taxonomy" id="1076179"/>
    <lineage>
        <taxon>unclassified sequences</taxon>
        <taxon>metagenomes</taxon>
        <taxon>ecological metagenomes</taxon>
    </lineage>
</organism>